<evidence type="ECO:0000313" key="2">
    <source>
        <dbReference type="EMBL" id="GMF60128.1"/>
    </source>
</evidence>
<proteinExistence type="predicted"/>
<sequence length="100" mass="10544">MVVSRTGPVRDPWMPTPGEIHSRFGSTAPPSHSDGTGIRRLPVPDPRSGSFSYSLESISSEPRYVGAAERPGAGRSGNGDGVRSPPPPKPLKGVKLGREL</sequence>
<accession>A0A9W7D694</accession>
<gene>
    <name evidence="2" type="ORF">Pfra01_002609100</name>
</gene>
<evidence type="ECO:0000313" key="3">
    <source>
        <dbReference type="Proteomes" id="UP001165121"/>
    </source>
</evidence>
<feature type="compositionally biased region" description="Polar residues" evidence="1">
    <location>
        <begin position="24"/>
        <end position="34"/>
    </location>
</feature>
<feature type="region of interest" description="Disordered" evidence="1">
    <location>
        <begin position="1"/>
        <end position="100"/>
    </location>
</feature>
<dbReference type="Proteomes" id="UP001165121">
    <property type="component" value="Unassembled WGS sequence"/>
</dbReference>
<feature type="compositionally biased region" description="Low complexity" evidence="1">
    <location>
        <begin position="48"/>
        <end position="60"/>
    </location>
</feature>
<protein>
    <submittedName>
        <fullName evidence="2">Unnamed protein product</fullName>
    </submittedName>
</protein>
<name>A0A9W7D694_9STRA</name>
<dbReference type="EMBL" id="BSXT01005249">
    <property type="protein sequence ID" value="GMF60128.1"/>
    <property type="molecule type" value="Genomic_DNA"/>
</dbReference>
<organism evidence="2 3">
    <name type="scientific">Phytophthora fragariaefolia</name>
    <dbReference type="NCBI Taxonomy" id="1490495"/>
    <lineage>
        <taxon>Eukaryota</taxon>
        <taxon>Sar</taxon>
        <taxon>Stramenopiles</taxon>
        <taxon>Oomycota</taxon>
        <taxon>Peronosporomycetes</taxon>
        <taxon>Peronosporales</taxon>
        <taxon>Peronosporaceae</taxon>
        <taxon>Phytophthora</taxon>
    </lineage>
</organism>
<reference evidence="2" key="1">
    <citation type="submission" date="2023-04" db="EMBL/GenBank/DDBJ databases">
        <title>Phytophthora fragariaefolia NBRC 109709.</title>
        <authorList>
            <person name="Ichikawa N."/>
            <person name="Sato H."/>
            <person name="Tonouchi N."/>
        </authorList>
    </citation>
    <scope>NUCLEOTIDE SEQUENCE</scope>
    <source>
        <strain evidence="2">NBRC 109709</strain>
    </source>
</reference>
<comment type="caution">
    <text evidence="2">The sequence shown here is derived from an EMBL/GenBank/DDBJ whole genome shotgun (WGS) entry which is preliminary data.</text>
</comment>
<keyword evidence="3" id="KW-1185">Reference proteome</keyword>
<evidence type="ECO:0000256" key="1">
    <source>
        <dbReference type="SAM" id="MobiDB-lite"/>
    </source>
</evidence>
<dbReference type="AlphaFoldDB" id="A0A9W7D694"/>